<gene>
    <name evidence="2" type="ORF">RJ45_20650</name>
</gene>
<dbReference type="EMBL" id="JWLZ01000189">
    <property type="protein sequence ID" value="KHT61846.1"/>
    <property type="molecule type" value="Genomic_DNA"/>
</dbReference>
<organism evidence="2 3">
    <name type="scientific">Photobacterium gaetbulicola</name>
    <dbReference type="NCBI Taxonomy" id="1295392"/>
    <lineage>
        <taxon>Bacteria</taxon>
        <taxon>Pseudomonadati</taxon>
        <taxon>Pseudomonadota</taxon>
        <taxon>Gammaproteobacteria</taxon>
        <taxon>Vibrionales</taxon>
        <taxon>Vibrionaceae</taxon>
        <taxon>Photobacterium</taxon>
    </lineage>
</organism>
<dbReference type="RefSeq" id="WP_039466807.1">
    <property type="nucleotide sequence ID" value="NZ_JWLZ01000189.1"/>
</dbReference>
<feature type="transmembrane region" description="Helical" evidence="1">
    <location>
        <begin position="306"/>
        <end position="325"/>
    </location>
</feature>
<feature type="transmembrane region" description="Helical" evidence="1">
    <location>
        <begin position="385"/>
        <end position="405"/>
    </location>
</feature>
<dbReference type="AlphaFoldDB" id="A0A0B9GSW3"/>
<feature type="transmembrane region" description="Helical" evidence="1">
    <location>
        <begin position="30"/>
        <end position="51"/>
    </location>
</feature>
<keyword evidence="1" id="KW-0812">Transmembrane</keyword>
<dbReference type="Proteomes" id="UP000031278">
    <property type="component" value="Unassembled WGS sequence"/>
</dbReference>
<accession>A0A0B9GSW3</accession>
<feature type="transmembrane region" description="Helical" evidence="1">
    <location>
        <begin position="129"/>
        <end position="152"/>
    </location>
</feature>
<name>A0A0B9GSW3_9GAMM</name>
<dbReference type="PANTHER" id="PTHR30282:SF0">
    <property type="entry name" value="P-AMINOBENZOYL-GLUTAMATE TRANSPORT PROTEIN"/>
    <property type="match status" value="1"/>
</dbReference>
<dbReference type="GO" id="GO:0015558">
    <property type="term" value="F:secondary active p-aminobenzoyl-glutamate transmembrane transporter activity"/>
    <property type="evidence" value="ECO:0007669"/>
    <property type="project" value="InterPro"/>
</dbReference>
<dbReference type="GO" id="GO:1902604">
    <property type="term" value="P:p-aminobenzoyl-glutamate transmembrane transport"/>
    <property type="evidence" value="ECO:0007669"/>
    <property type="project" value="InterPro"/>
</dbReference>
<evidence type="ECO:0000256" key="1">
    <source>
        <dbReference type="SAM" id="Phobius"/>
    </source>
</evidence>
<keyword evidence="1" id="KW-1133">Transmembrane helix</keyword>
<feature type="transmembrane region" description="Helical" evidence="1">
    <location>
        <begin position="164"/>
        <end position="184"/>
    </location>
</feature>
<evidence type="ECO:0000313" key="2">
    <source>
        <dbReference type="EMBL" id="KHT61846.1"/>
    </source>
</evidence>
<feature type="transmembrane region" description="Helical" evidence="1">
    <location>
        <begin position="477"/>
        <end position="498"/>
    </location>
</feature>
<reference evidence="2 3" key="1">
    <citation type="submission" date="2014-12" db="EMBL/GenBank/DDBJ databases">
        <title>Genome sequencing of Photobacterium gaetbulicola AD005a.</title>
        <authorList>
            <person name="Adrian T.G.S."/>
            <person name="Chan K.G."/>
        </authorList>
    </citation>
    <scope>NUCLEOTIDE SEQUENCE [LARGE SCALE GENOMIC DNA]</scope>
    <source>
        <strain evidence="2 3">AD005a</strain>
    </source>
</reference>
<keyword evidence="1" id="KW-0472">Membrane</keyword>
<feature type="transmembrane region" description="Helical" evidence="1">
    <location>
        <begin position="346"/>
        <end position="365"/>
    </location>
</feature>
<dbReference type="PANTHER" id="PTHR30282">
    <property type="entry name" value="P-AMINOBENZOYL GLUTAMATE TRANSPORTER"/>
    <property type="match status" value="1"/>
</dbReference>
<sequence length="505" mass="54625">MEETKLQSSRSFSVVMELIEKLANRLPHPFVMFFLLYLAAIVFSAIFSVTLSPVIHPATEQEIAVRSLLSWEGLDYLVTHTVSNFTGFRPLGVVIVLMLSLGLIQQTGLADAAIRRLLVGVSVKWMTPAVVMTSIIGNLVSDAAVFLIPPLAAMMFKTVGRNPLVGIIVSFVAVFAGFSANLFIAGTDLLMSGISTEVVQSVRPDHEVSVLANWFFMCVSVPLITCIITVITHRYAEPALQRFSPSGEGAAEPVTAELSDTERTALRRTGIVALLFITAVALLVLPESSGLRNASGGLLPSPFMRGLVPILMLFFTLCGITYGVSQGSIKQASDIPVLMGAAIRDMSGFIVIVFMVAQFIAVFNWSNLAIVGAVNGAQWLMAIEMPALLALLCFILFAAVVNLFIYSGSAQWALMAPVFLPMLMLMGLEPEAVQAAYRIADSSTNVISPINPYLPLILAFIHSYSPRFTIGNLLATALPYSLAILSGWIVLFFVWYALGLPFGIY</sequence>
<feature type="transmembrane region" description="Helical" evidence="1">
    <location>
        <begin position="91"/>
        <end position="109"/>
    </location>
</feature>
<comment type="caution">
    <text evidence="2">The sequence shown here is derived from an EMBL/GenBank/DDBJ whole genome shotgun (WGS) entry which is preliminary data.</text>
</comment>
<proteinExistence type="predicted"/>
<feature type="transmembrane region" description="Helical" evidence="1">
    <location>
        <begin position="269"/>
        <end position="286"/>
    </location>
</feature>
<evidence type="ECO:0000313" key="3">
    <source>
        <dbReference type="Proteomes" id="UP000031278"/>
    </source>
</evidence>
<dbReference type="Pfam" id="PF03806">
    <property type="entry name" value="ABG_transport"/>
    <property type="match status" value="1"/>
</dbReference>
<dbReference type="InterPro" id="IPR004697">
    <property type="entry name" value="AbgT"/>
</dbReference>
<feature type="transmembrane region" description="Helical" evidence="1">
    <location>
        <begin position="211"/>
        <end position="232"/>
    </location>
</feature>
<protein>
    <submittedName>
        <fullName evidence="2">Transporter</fullName>
    </submittedName>
</protein>